<dbReference type="InterPro" id="IPR001789">
    <property type="entry name" value="Sig_transdc_resp-reg_receiver"/>
</dbReference>
<evidence type="ECO:0000256" key="4">
    <source>
        <dbReference type="ARBA" id="ARBA00023125"/>
    </source>
</evidence>
<evidence type="ECO:0000313" key="10">
    <source>
        <dbReference type="EMBL" id="MFC4669552.1"/>
    </source>
</evidence>
<keyword evidence="11" id="KW-1185">Reference proteome</keyword>
<dbReference type="PROSITE" id="PS50110">
    <property type="entry name" value="RESPONSE_REGULATORY"/>
    <property type="match status" value="1"/>
</dbReference>
<dbReference type="InterPro" id="IPR036388">
    <property type="entry name" value="WH-like_DNA-bd_sf"/>
</dbReference>
<keyword evidence="4 7" id="KW-0238">DNA-binding</keyword>
<dbReference type="Pfam" id="PF00486">
    <property type="entry name" value="Trans_reg_C"/>
    <property type="match status" value="1"/>
</dbReference>
<dbReference type="InterPro" id="IPR039420">
    <property type="entry name" value="WalR-like"/>
</dbReference>
<organism evidence="10 11">
    <name type="scientific">Seohaeicola nanhaiensis</name>
    <dbReference type="NCBI Taxonomy" id="1387282"/>
    <lineage>
        <taxon>Bacteria</taxon>
        <taxon>Pseudomonadati</taxon>
        <taxon>Pseudomonadota</taxon>
        <taxon>Alphaproteobacteria</taxon>
        <taxon>Rhodobacterales</taxon>
        <taxon>Roseobacteraceae</taxon>
        <taxon>Seohaeicola</taxon>
    </lineage>
</organism>
<dbReference type="RefSeq" id="WP_380717981.1">
    <property type="nucleotide sequence ID" value="NZ_JBHSGI010000015.1"/>
</dbReference>
<feature type="domain" description="Response regulatory" evidence="8">
    <location>
        <begin position="4"/>
        <end position="120"/>
    </location>
</feature>
<dbReference type="EMBL" id="JBHSGI010000015">
    <property type="protein sequence ID" value="MFC4669552.1"/>
    <property type="molecule type" value="Genomic_DNA"/>
</dbReference>
<accession>A0ABV9KHC8</accession>
<comment type="caution">
    <text evidence="10">The sequence shown here is derived from an EMBL/GenBank/DDBJ whole genome shotgun (WGS) entry which is preliminary data.</text>
</comment>
<dbReference type="SUPFAM" id="SSF52172">
    <property type="entry name" value="CheY-like"/>
    <property type="match status" value="1"/>
</dbReference>
<evidence type="ECO:0000259" key="8">
    <source>
        <dbReference type="PROSITE" id="PS50110"/>
    </source>
</evidence>
<keyword evidence="2" id="KW-0902">Two-component regulatory system</keyword>
<dbReference type="Proteomes" id="UP001595973">
    <property type="component" value="Unassembled WGS sequence"/>
</dbReference>
<comment type="caution">
    <text evidence="6">Lacks conserved residue(s) required for the propagation of feature annotation.</text>
</comment>
<name>A0ABV9KHC8_9RHOB</name>
<evidence type="ECO:0000256" key="6">
    <source>
        <dbReference type="PROSITE-ProRule" id="PRU00169"/>
    </source>
</evidence>
<gene>
    <name evidence="10" type="ORF">ACFO5X_13400</name>
</gene>
<dbReference type="PROSITE" id="PS51755">
    <property type="entry name" value="OMPR_PHOB"/>
    <property type="match status" value="1"/>
</dbReference>
<evidence type="ECO:0000256" key="3">
    <source>
        <dbReference type="ARBA" id="ARBA00023015"/>
    </source>
</evidence>
<keyword evidence="5" id="KW-0804">Transcription</keyword>
<dbReference type="Gene3D" id="3.40.50.2300">
    <property type="match status" value="1"/>
</dbReference>
<dbReference type="SMART" id="SM00862">
    <property type="entry name" value="Trans_reg_C"/>
    <property type="match status" value="1"/>
</dbReference>
<dbReference type="InterPro" id="IPR011006">
    <property type="entry name" value="CheY-like_superfamily"/>
</dbReference>
<dbReference type="InterPro" id="IPR016032">
    <property type="entry name" value="Sig_transdc_resp-reg_C-effctor"/>
</dbReference>
<keyword evidence="1" id="KW-0597">Phosphoprotein</keyword>
<dbReference type="CDD" id="cd00383">
    <property type="entry name" value="trans_reg_C"/>
    <property type="match status" value="1"/>
</dbReference>
<protein>
    <submittedName>
        <fullName evidence="10">Winged helix-turn-helix domain-containing protein</fullName>
    </submittedName>
</protein>
<feature type="DNA-binding region" description="OmpR/PhoB-type" evidence="7">
    <location>
        <begin position="113"/>
        <end position="217"/>
    </location>
</feature>
<sequence>MNGACVIVDPQPRHRGELSRLARQAGLDCVVNAALPQAADGIFDLPVSLRLAMIAIDAPDSPALSLLSRICVTFPGCLLIAIDTADTADSAARAFAAGAHDVLRVPLRPAEAATRITRGLARMAPEQVRQAEAAVNDMIDRLDLKQAEANVLRIFSSHLGQIVTRDELSQQLYGTPWEYGDRRFDVYVTRIRRKLRQEFKDRLELRTIRAVGYALEYATANPD</sequence>
<evidence type="ECO:0000256" key="5">
    <source>
        <dbReference type="ARBA" id="ARBA00023163"/>
    </source>
</evidence>
<dbReference type="SUPFAM" id="SSF46894">
    <property type="entry name" value="C-terminal effector domain of the bipartite response regulators"/>
    <property type="match status" value="1"/>
</dbReference>
<evidence type="ECO:0000256" key="2">
    <source>
        <dbReference type="ARBA" id="ARBA00023012"/>
    </source>
</evidence>
<dbReference type="InterPro" id="IPR001867">
    <property type="entry name" value="OmpR/PhoB-type_DNA-bd"/>
</dbReference>
<evidence type="ECO:0000256" key="7">
    <source>
        <dbReference type="PROSITE-ProRule" id="PRU01091"/>
    </source>
</evidence>
<evidence type="ECO:0000256" key="1">
    <source>
        <dbReference type="ARBA" id="ARBA00022553"/>
    </source>
</evidence>
<dbReference type="PANTHER" id="PTHR48111">
    <property type="entry name" value="REGULATOR OF RPOS"/>
    <property type="match status" value="1"/>
</dbReference>
<proteinExistence type="predicted"/>
<keyword evidence="3" id="KW-0805">Transcription regulation</keyword>
<dbReference type="PANTHER" id="PTHR48111:SF1">
    <property type="entry name" value="TWO-COMPONENT RESPONSE REGULATOR ORR33"/>
    <property type="match status" value="1"/>
</dbReference>
<feature type="domain" description="OmpR/PhoB-type" evidence="9">
    <location>
        <begin position="113"/>
        <end position="217"/>
    </location>
</feature>
<evidence type="ECO:0000259" key="9">
    <source>
        <dbReference type="PROSITE" id="PS51755"/>
    </source>
</evidence>
<dbReference type="Gene3D" id="1.10.10.10">
    <property type="entry name" value="Winged helix-like DNA-binding domain superfamily/Winged helix DNA-binding domain"/>
    <property type="match status" value="1"/>
</dbReference>
<reference evidence="11" key="1">
    <citation type="journal article" date="2019" name="Int. J. Syst. Evol. Microbiol.">
        <title>The Global Catalogue of Microorganisms (GCM) 10K type strain sequencing project: providing services to taxonomists for standard genome sequencing and annotation.</title>
        <authorList>
            <consortium name="The Broad Institute Genomics Platform"/>
            <consortium name="The Broad Institute Genome Sequencing Center for Infectious Disease"/>
            <person name="Wu L."/>
            <person name="Ma J."/>
        </authorList>
    </citation>
    <scope>NUCLEOTIDE SEQUENCE [LARGE SCALE GENOMIC DNA]</scope>
    <source>
        <strain evidence="11">CGMCC 4.7283</strain>
    </source>
</reference>
<evidence type="ECO:0000313" key="11">
    <source>
        <dbReference type="Proteomes" id="UP001595973"/>
    </source>
</evidence>